<accession>A0A0D9ZRZ4</accession>
<keyword evidence="2" id="KW-1185">Reference proteome</keyword>
<dbReference type="Gramene" id="OGLUM04G28280.3">
    <property type="protein sequence ID" value="OGLUM04G28280.3"/>
    <property type="gene ID" value="OGLUM04G28280"/>
</dbReference>
<reference evidence="1" key="2">
    <citation type="submission" date="2018-05" db="EMBL/GenBank/DDBJ databases">
        <title>OgluRS3 (Oryza glumaepatula Reference Sequence Version 3).</title>
        <authorList>
            <person name="Zhang J."/>
            <person name="Kudrna D."/>
            <person name="Lee S."/>
            <person name="Talag J."/>
            <person name="Welchert J."/>
            <person name="Wing R.A."/>
        </authorList>
    </citation>
    <scope>NUCLEOTIDE SEQUENCE [LARGE SCALE GENOMIC DNA]</scope>
</reference>
<reference evidence="1" key="1">
    <citation type="submission" date="2015-04" db="UniProtKB">
        <authorList>
            <consortium name="EnsemblPlants"/>
        </authorList>
    </citation>
    <scope>IDENTIFICATION</scope>
</reference>
<evidence type="ECO:0000313" key="1">
    <source>
        <dbReference type="EnsemblPlants" id="OGLUM04G28280.3"/>
    </source>
</evidence>
<dbReference type="EnsemblPlants" id="OGLUM04G28280.3">
    <property type="protein sequence ID" value="OGLUM04G28280.3"/>
    <property type="gene ID" value="OGLUM04G28280"/>
</dbReference>
<evidence type="ECO:0000313" key="2">
    <source>
        <dbReference type="Proteomes" id="UP000026961"/>
    </source>
</evidence>
<protein>
    <submittedName>
        <fullName evidence="1">Uncharacterized protein</fullName>
    </submittedName>
</protein>
<proteinExistence type="predicted"/>
<name>A0A0D9ZRZ4_9ORYZ</name>
<organism evidence="1">
    <name type="scientific">Oryza glumipatula</name>
    <dbReference type="NCBI Taxonomy" id="40148"/>
    <lineage>
        <taxon>Eukaryota</taxon>
        <taxon>Viridiplantae</taxon>
        <taxon>Streptophyta</taxon>
        <taxon>Embryophyta</taxon>
        <taxon>Tracheophyta</taxon>
        <taxon>Spermatophyta</taxon>
        <taxon>Magnoliopsida</taxon>
        <taxon>Liliopsida</taxon>
        <taxon>Poales</taxon>
        <taxon>Poaceae</taxon>
        <taxon>BOP clade</taxon>
        <taxon>Oryzoideae</taxon>
        <taxon>Oryzeae</taxon>
        <taxon>Oryzinae</taxon>
        <taxon>Oryza</taxon>
    </lineage>
</organism>
<dbReference type="AlphaFoldDB" id="A0A0D9ZRZ4"/>
<dbReference type="HOGENOM" id="CLU_2871299_0_0_1"/>
<dbReference type="Proteomes" id="UP000026961">
    <property type="component" value="Chromosome 4"/>
</dbReference>
<sequence length="64" mass="7487">MTTNPTLVRLRLRVGSVARLRLRLRHRHRRRRSPEALAPFLEVGIPICASSKQLFMFFPFRLGS</sequence>